<dbReference type="OMA" id="HIILHIV"/>
<accession>A0A5K1V9A8</accession>
<dbReference type="VEuPathDB" id="AmoebaDB:EHI_103780"/>
<evidence type="ECO:0000256" key="7">
    <source>
        <dbReference type="ARBA" id="ARBA00023136"/>
    </source>
</evidence>
<evidence type="ECO:0000313" key="9">
    <source>
        <dbReference type="EMBL" id="GAT92719.1"/>
    </source>
</evidence>
<evidence type="ECO:0000256" key="8">
    <source>
        <dbReference type="RuleBase" id="RU361136"/>
    </source>
</evidence>
<evidence type="ECO:0000256" key="5">
    <source>
        <dbReference type="ARBA" id="ARBA00022824"/>
    </source>
</evidence>
<keyword evidence="4 8" id="KW-0812">Transmembrane</keyword>
<gene>
    <name evidence="9" type="ORF">CL6EHI_103780</name>
</gene>
<protein>
    <recommendedName>
        <fullName evidence="8">Dolichyl-diphosphooligosaccharide--protein glycosyltransferase subunit OST2</fullName>
        <shortName evidence="8">Oligosaccharyl transferase subunit OST2</shortName>
    </recommendedName>
</protein>
<dbReference type="AlphaFoldDB" id="A0A5K1V9A8"/>
<dbReference type="VEuPathDB" id="AmoebaDB:EHI8A_077250"/>
<dbReference type="VEuPathDB" id="AmoebaDB:EHI5A_116200"/>
<organism evidence="9 10">
    <name type="scientific">Entamoeba histolytica</name>
    <dbReference type="NCBI Taxonomy" id="5759"/>
    <lineage>
        <taxon>Eukaryota</taxon>
        <taxon>Amoebozoa</taxon>
        <taxon>Evosea</taxon>
        <taxon>Archamoebae</taxon>
        <taxon>Mastigamoebida</taxon>
        <taxon>Entamoebidae</taxon>
        <taxon>Entamoeba</taxon>
    </lineage>
</organism>
<proteinExistence type="inferred from homology"/>
<feature type="transmembrane region" description="Helical" evidence="8">
    <location>
        <begin position="65"/>
        <end position="87"/>
    </location>
</feature>
<evidence type="ECO:0000256" key="6">
    <source>
        <dbReference type="ARBA" id="ARBA00022989"/>
    </source>
</evidence>
<dbReference type="InterPro" id="IPR003038">
    <property type="entry name" value="DAD/Ost2"/>
</dbReference>
<name>A0A5K1V9A8_ENTHI</name>
<reference evidence="9 10" key="1">
    <citation type="submission" date="2016-05" db="EMBL/GenBank/DDBJ databases">
        <title>First whole genome sequencing of Entamoeba histolytica HM1:IMSS-clone-6.</title>
        <authorList>
            <person name="Mukherjee Avik.K."/>
            <person name="Izumyama S."/>
            <person name="Nakada-Tsukui K."/>
            <person name="Nozaki T."/>
        </authorList>
    </citation>
    <scope>NUCLEOTIDE SEQUENCE [LARGE SCALE GENOMIC DNA]</scope>
    <source>
        <strain evidence="9 10">HM1:IMSS clone 6</strain>
    </source>
</reference>
<feature type="transmembrane region" description="Helical" evidence="8">
    <location>
        <begin position="39"/>
        <end position="59"/>
    </location>
</feature>
<dbReference type="PANTHER" id="PTHR10705">
    <property type="entry name" value="DOLICHYL-DIPHOSPHOOLIGOSACCHARIDE--PROTEIN GLYCOSYLTRANSFERASE SUBUNIT DAD1"/>
    <property type="match status" value="1"/>
</dbReference>
<comment type="subunit">
    <text evidence="8">Component of the oligosaccharyltransferase (OST) complex.</text>
</comment>
<dbReference type="GO" id="GO:0008250">
    <property type="term" value="C:oligosaccharyltransferase complex"/>
    <property type="evidence" value="ECO:0007669"/>
    <property type="project" value="InterPro"/>
</dbReference>
<comment type="similarity">
    <text evidence="3 8">Belongs to the DAD/OST2 family.</text>
</comment>
<evidence type="ECO:0000256" key="2">
    <source>
        <dbReference type="ARBA" id="ARBA00004922"/>
    </source>
</evidence>
<comment type="pathway">
    <text evidence="2 8">Protein modification; protein glycosylation.</text>
</comment>
<keyword evidence="7 8" id="KW-0472">Membrane</keyword>
<keyword evidence="5 8" id="KW-0256">Endoplasmic reticulum</keyword>
<dbReference type="GO" id="GO:0006487">
    <property type="term" value="P:protein N-linked glycosylation"/>
    <property type="evidence" value="ECO:0007669"/>
    <property type="project" value="TreeGrafter"/>
</dbReference>
<dbReference type="VEuPathDB" id="AmoebaDB:KM1_137510"/>
<comment type="subcellular location">
    <subcellularLocation>
        <location evidence="1 8">Endoplasmic reticulum membrane</location>
        <topology evidence="1 8">Multi-pass membrane protein</topology>
    </subcellularLocation>
</comment>
<evidence type="ECO:0000256" key="4">
    <source>
        <dbReference type="ARBA" id="ARBA00022692"/>
    </source>
</evidence>
<dbReference type="Pfam" id="PF02109">
    <property type="entry name" value="DAD"/>
    <property type="match status" value="1"/>
</dbReference>
<keyword evidence="6 8" id="KW-1133">Transmembrane helix</keyword>
<feature type="transmembrane region" description="Helical" evidence="8">
    <location>
        <begin position="99"/>
        <end position="117"/>
    </location>
</feature>
<sequence>MSKKGTTHIEKKGEEQEESFIKVLLTSYSKETPSRLKMIDCFLIYQLITAALVLVYGFFFCHNPLNAFLAALFSCAGMFVFTMSLRLHESEEGSSKKYFVEYVFCVILLQLSVANFLG</sequence>
<evidence type="ECO:0000256" key="3">
    <source>
        <dbReference type="ARBA" id="ARBA00009386"/>
    </source>
</evidence>
<dbReference type="Proteomes" id="UP000078387">
    <property type="component" value="Unassembled WGS sequence"/>
</dbReference>
<dbReference type="EMBL" id="BDEQ01000001">
    <property type="protein sequence ID" value="GAT92719.1"/>
    <property type="molecule type" value="Genomic_DNA"/>
</dbReference>
<dbReference type="UniPathway" id="UPA00378"/>
<comment type="function">
    <text evidence="8">Subunit of the oligosaccharyl transferase (OST) complex that catalyzes the initial transfer of a defined glycan (Glc(3)Man(9)GlcNAc(2) in eukaryotes) from the lipid carrier dolichol-pyrophosphate to an asparagine residue within an Asn-X-Ser/Thr consensus motif in nascent polypeptide chains, the first step in protein N-glycosylation. N-glycosylation occurs cotranslationally and the complex associates with the Sec61 complex at the channel-forming translocon complex that mediates protein translocation across the endoplasmic reticulum (ER). All subunits are required for a maximal enzyme activity.</text>
</comment>
<evidence type="ECO:0000256" key="1">
    <source>
        <dbReference type="ARBA" id="ARBA00004477"/>
    </source>
</evidence>
<dbReference type="VEuPathDB" id="AmoebaDB:EHI7A_075210"/>
<dbReference type="PANTHER" id="PTHR10705:SF0">
    <property type="entry name" value="DOLICHYL-DIPHOSPHOOLIGOSACCHARIDE--PROTEIN GLYCOSYLTRANSFERASE SUBUNIT DAD1"/>
    <property type="match status" value="1"/>
</dbReference>
<evidence type="ECO:0000313" key="10">
    <source>
        <dbReference type="Proteomes" id="UP000078387"/>
    </source>
</evidence>
<comment type="caution">
    <text evidence="9">The sequence shown here is derived from an EMBL/GenBank/DDBJ whole genome shotgun (WGS) entry which is preliminary data.</text>
</comment>